<dbReference type="EMBL" id="LR796563">
    <property type="protein sequence ID" value="CAB4151788.1"/>
    <property type="molecule type" value="Genomic_DNA"/>
</dbReference>
<protein>
    <submittedName>
        <fullName evidence="1">Uncharacterized protein</fullName>
    </submittedName>
</protein>
<accession>A0A6J5MYZ8</accession>
<sequence>MSSRTIRTSGFCPSDMKSNDILKQLWAIKSRAAEPVPKGYKSREDWAKEWGIHLSTARMWLMEMERAGKMKSVRLRFFDGRRIQMKYFYG</sequence>
<name>A0A6J5MYZ8_9CAUD</name>
<evidence type="ECO:0000313" key="1">
    <source>
        <dbReference type="EMBL" id="CAB4151788.1"/>
    </source>
</evidence>
<organism evidence="1">
    <name type="scientific">uncultured Caudovirales phage</name>
    <dbReference type="NCBI Taxonomy" id="2100421"/>
    <lineage>
        <taxon>Viruses</taxon>
        <taxon>Duplodnaviria</taxon>
        <taxon>Heunggongvirae</taxon>
        <taxon>Uroviricota</taxon>
        <taxon>Caudoviricetes</taxon>
        <taxon>Peduoviridae</taxon>
        <taxon>Maltschvirus</taxon>
        <taxon>Maltschvirus maltsch</taxon>
    </lineage>
</organism>
<gene>
    <name evidence="1" type="ORF">UFOVP583_35</name>
</gene>
<reference evidence="1" key="1">
    <citation type="submission" date="2020-04" db="EMBL/GenBank/DDBJ databases">
        <authorList>
            <person name="Chiriac C."/>
            <person name="Salcher M."/>
            <person name="Ghai R."/>
            <person name="Kavagutti S V."/>
        </authorList>
    </citation>
    <scope>NUCLEOTIDE SEQUENCE</scope>
</reference>
<proteinExistence type="predicted"/>